<feature type="non-terminal residue" evidence="1">
    <location>
        <position position="161"/>
    </location>
</feature>
<evidence type="ECO:0000313" key="1">
    <source>
        <dbReference type="EMBL" id="GAI52583.1"/>
    </source>
</evidence>
<dbReference type="AlphaFoldDB" id="X1P9S6"/>
<organism evidence="1">
    <name type="scientific">marine sediment metagenome</name>
    <dbReference type="NCBI Taxonomy" id="412755"/>
    <lineage>
        <taxon>unclassified sequences</taxon>
        <taxon>metagenomes</taxon>
        <taxon>ecological metagenomes</taxon>
    </lineage>
</organism>
<reference evidence="1" key="1">
    <citation type="journal article" date="2014" name="Front. Microbiol.">
        <title>High frequency of phylogenetically diverse reductive dehalogenase-homologous genes in deep subseafloor sedimentary metagenomes.</title>
        <authorList>
            <person name="Kawai M."/>
            <person name="Futagami T."/>
            <person name="Toyoda A."/>
            <person name="Takaki Y."/>
            <person name="Nishi S."/>
            <person name="Hori S."/>
            <person name="Arai W."/>
            <person name="Tsubouchi T."/>
            <person name="Morono Y."/>
            <person name="Uchiyama I."/>
            <person name="Ito T."/>
            <person name="Fujiyama A."/>
            <person name="Inagaki F."/>
            <person name="Takami H."/>
        </authorList>
    </citation>
    <scope>NUCLEOTIDE SEQUENCE</scope>
    <source>
        <strain evidence="1">Expedition CK06-06</strain>
    </source>
</reference>
<comment type="caution">
    <text evidence="1">The sequence shown here is derived from an EMBL/GenBank/DDBJ whole genome shotgun (WGS) entry which is preliminary data.</text>
</comment>
<name>X1P9S6_9ZZZZ</name>
<proteinExistence type="predicted"/>
<gene>
    <name evidence="1" type="ORF">S06H3_52869</name>
</gene>
<sequence>MGRKKKIVGPRSQIPELIYDPVNEQGVIFLFAKYHKALGIDYIEGIRQGFPDAFGRREIGKDTYEPIDIEFEFESMNFKKQKHDPDECDIIVCWKHNWSECPIEVIELKSALPSLLTGKLPSVRPPKPKPKGKITPQREYRIPILEALMEMGGGGRVKDIL</sequence>
<dbReference type="EMBL" id="BARV01033662">
    <property type="protein sequence ID" value="GAI52583.1"/>
    <property type="molecule type" value="Genomic_DNA"/>
</dbReference>
<protein>
    <submittedName>
        <fullName evidence="1">Uncharacterized protein</fullName>
    </submittedName>
</protein>
<accession>X1P9S6</accession>